<dbReference type="Proteomes" id="UP000198825">
    <property type="component" value="Chromosome I"/>
</dbReference>
<dbReference type="InterPro" id="IPR050699">
    <property type="entry name" value="RNA-DNA_Helicase"/>
</dbReference>
<dbReference type="SMART" id="SM01142">
    <property type="entry name" value="DSHCT"/>
    <property type="match status" value="1"/>
</dbReference>
<dbReference type="GO" id="GO:0005524">
    <property type="term" value="F:ATP binding"/>
    <property type="evidence" value="ECO:0007669"/>
    <property type="project" value="UniProtKB-KW"/>
</dbReference>
<evidence type="ECO:0000313" key="9">
    <source>
        <dbReference type="Proteomes" id="UP000198825"/>
    </source>
</evidence>
<evidence type="ECO:0000313" key="8">
    <source>
        <dbReference type="EMBL" id="SDU85494.1"/>
    </source>
</evidence>
<dbReference type="RefSeq" id="WP_091073502.1">
    <property type="nucleotide sequence ID" value="NZ_LT629799.1"/>
</dbReference>
<dbReference type="InterPro" id="IPR001650">
    <property type="entry name" value="Helicase_C-like"/>
</dbReference>
<keyword evidence="4" id="KW-0067">ATP-binding</keyword>
<name>A0A1H2LX94_9ACTN</name>
<feature type="compositionally biased region" description="Basic residues" evidence="5">
    <location>
        <begin position="266"/>
        <end position="275"/>
    </location>
</feature>
<dbReference type="GO" id="GO:0016787">
    <property type="term" value="F:hydrolase activity"/>
    <property type="evidence" value="ECO:0007669"/>
    <property type="project" value="UniProtKB-KW"/>
</dbReference>
<dbReference type="InterPro" id="IPR011545">
    <property type="entry name" value="DEAD/DEAH_box_helicase_dom"/>
</dbReference>
<organism evidence="8 9">
    <name type="scientific">Microlunatus sagamiharensis</name>
    <dbReference type="NCBI Taxonomy" id="546874"/>
    <lineage>
        <taxon>Bacteria</taxon>
        <taxon>Bacillati</taxon>
        <taxon>Actinomycetota</taxon>
        <taxon>Actinomycetes</taxon>
        <taxon>Propionibacteriales</taxon>
        <taxon>Propionibacteriaceae</taxon>
        <taxon>Microlunatus</taxon>
    </lineage>
</organism>
<keyword evidence="2" id="KW-0378">Hydrolase</keyword>
<evidence type="ECO:0000256" key="3">
    <source>
        <dbReference type="ARBA" id="ARBA00022806"/>
    </source>
</evidence>
<accession>A0A1H2LX94</accession>
<evidence type="ECO:0000256" key="2">
    <source>
        <dbReference type="ARBA" id="ARBA00022801"/>
    </source>
</evidence>
<feature type="domain" description="Helicase ATP-binding" evidence="6">
    <location>
        <begin position="43"/>
        <end position="201"/>
    </location>
</feature>
<evidence type="ECO:0000259" key="7">
    <source>
        <dbReference type="PROSITE" id="PS51194"/>
    </source>
</evidence>
<feature type="region of interest" description="Disordered" evidence="5">
    <location>
        <begin position="251"/>
        <end position="307"/>
    </location>
</feature>
<feature type="compositionally biased region" description="Basic and acidic residues" evidence="5">
    <location>
        <begin position="251"/>
        <end position="265"/>
    </location>
</feature>
<dbReference type="PANTHER" id="PTHR12131">
    <property type="entry name" value="ATP-DEPENDENT RNA AND DNA HELICASE"/>
    <property type="match status" value="1"/>
</dbReference>
<dbReference type="InterPro" id="IPR014001">
    <property type="entry name" value="Helicase_ATP-bd"/>
</dbReference>
<dbReference type="GO" id="GO:0070478">
    <property type="term" value="P:nuclear-transcribed mRNA catabolic process, 3'-5' exonucleolytic nonsense-mediated decay"/>
    <property type="evidence" value="ECO:0007669"/>
    <property type="project" value="TreeGrafter"/>
</dbReference>
<evidence type="ECO:0000259" key="6">
    <source>
        <dbReference type="PROSITE" id="PS51192"/>
    </source>
</evidence>
<gene>
    <name evidence="8" type="ORF">SAMN04488544_1006</name>
</gene>
<dbReference type="SMART" id="SM00490">
    <property type="entry name" value="HELICc"/>
    <property type="match status" value="1"/>
</dbReference>
<feature type="compositionally biased region" description="Low complexity" evidence="5">
    <location>
        <begin position="278"/>
        <end position="289"/>
    </location>
</feature>
<dbReference type="InterPro" id="IPR027417">
    <property type="entry name" value="P-loop_NTPase"/>
</dbReference>
<dbReference type="AlphaFoldDB" id="A0A1H2LX94"/>
<dbReference type="GO" id="GO:0055087">
    <property type="term" value="C:Ski complex"/>
    <property type="evidence" value="ECO:0007669"/>
    <property type="project" value="TreeGrafter"/>
</dbReference>
<proteinExistence type="predicted"/>
<protein>
    <submittedName>
        <fullName evidence="8">ATP-dependent RNA helicase HelY</fullName>
    </submittedName>
</protein>
<dbReference type="CDD" id="cd18795">
    <property type="entry name" value="SF2_C_Ski2"/>
    <property type="match status" value="1"/>
</dbReference>
<dbReference type="PROSITE" id="PS51192">
    <property type="entry name" value="HELICASE_ATP_BIND_1"/>
    <property type="match status" value="1"/>
</dbReference>
<dbReference type="OrthoDB" id="3229913at2"/>
<dbReference type="Pfam" id="PF08148">
    <property type="entry name" value="DSHCT"/>
    <property type="match status" value="1"/>
</dbReference>
<dbReference type="SMART" id="SM00487">
    <property type="entry name" value="DEXDc"/>
    <property type="match status" value="1"/>
</dbReference>
<feature type="domain" description="Helicase C-terminal" evidence="7">
    <location>
        <begin position="312"/>
        <end position="509"/>
    </location>
</feature>
<dbReference type="GO" id="GO:0004386">
    <property type="term" value="F:helicase activity"/>
    <property type="evidence" value="ECO:0007669"/>
    <property type="project" value="UniProtKB-KW"/>
</dbReference>
<dbReference type="PROSITE" id="PS51194">
    <property type="entry name" value="HELICASE_CTER"/>
    <property type="match status" value="1"/>
</dbReference>
<dbReference type="GO" id="GO:0003676">
    <property type="term" value="F:nucleic acid binding"/>
    <property type="evidence" value="ECO:0007669"/>
    <property type="project" value="InterPro"/>
</dbReference>
<evidence type="ECO:0000256" key="1">
    <source>
        <dbReference type="ARBA" id="ARBA00022741"/>
    </source>
</evidence>
<keyword evidence="9" id="KW-1185">Reference proteome</keyword>
<dbReference type="Pfam" id="PF00270">
    <property type="entry name" value="DEAD"/>
    <property type="match status" value="1"/>
</dbReference>
<evidence type="ECO:0000256" key="4">
    <source>
        <dbReference type="ARBA" id="ARBA00022840"/>
    </source>
</evidence>
<dbReference type="Gene3D" id="3.40.50.300">
    <property type="entry name" value="P-loop containing nucleotide triphosphate hydrolases"/>
    <property type="match status" value="2"/>
</dbReference>
<reference evidence="9" key="1">
    <citation type="submission" date="2016-10" db="EMBL/GenBank/DDBJ databases">
        <authorList>
            <person name="Varghese N."/>
            <person name="Submissions S."/>
        </authorList>
    </citation>
    <scope>NUCLEOTIDE SEQUENCE [LARGE SCALE GENOMIC DNA]</scope>
    <source>
        <strain evidence="9">DSM 21743</strain>
    </source>
</reference>
<dbReference type="InterPro" id="IPR058621">
    <property type="entry name" value="SH3_HelY"/>
</dbReference>
<sequence>MSAEQVSPAEAYARFRERRSSPQLAAFADGYGFGFDDYQLEACAHVESGSGVLVAAPTGAGKTIVGEFAVYLALQQGRKAFYTTPIKALSNQKYADLARRHGAANVGLLTGDSSINSEAPVVVMTTEVLRNMIYAGSRTLDNLGYVVMDEVHYLADRFRGAVWEEVIIGLAESVQVVALSATVSNAEEFGEWLAAVRGEMEVVVSETRPVPLYQHVLVGRNLYDLFADVAPTARPDAPPGRGEVNPALLRVARDESRHVRDDSRRPRGRNGRGKRTVSYGSGAYGGASAQHGGDERRPRSLSAPSRREMVEQLDRAALLPAIVFIFSRNGCDAAVRQLLASGVTLTRPEEQSEIAGVLSHHLGGLDEADLRALDYPRFAEALTRGVAAHHAGMLPAFKGCVEECFVRGLTKVVFATETLALGINMPARSVVLEKLVKYNGETHADITPGEYTQLTGRAGRRGIDVEGHAVVLWQPGLDPRAVAGLASRRTYPLHSSFTPTYNMAVNLIGSVGRARARALLEQSFAQFQSDRSVVGVARTVARNTEAVAAEWAEAACELGDFEAYARRRAAIAELEADAARERKADRRAESLQSLLGLKTGDIVRVPAGRSQGWVVVLDPGTHEGGSDEAPRPLVMTEDRQVRRLALVDFPSPPVVAGRMRVPKHFSPKEPASRRNLAAAFRSRLAEVDLTSPGLRRPPADAEVAARIDELRDQQRRDPVHACPDRERHARGAERALRLERENERLEARASTRTHTIATSFDRICLVLESLGYLTGDTSHGPRGEVSDAGRMLARIYGELDLVAAECIRAGVFDGLSVPQLAGVLSSLVFEARRSDDQARRPRMPDAASSAAVDRVRKVWRDVSLTERDARLPRTGEPEIGFAEVAYGWAAGRSLAAVVEQTDLTAGDFVRWVRQVVDFAGQVADAAGPGRLRETAHALVRAMRRGVVTFEADELETDET</sequence>
<keyword evidence="1" id="KW-0547">Nucleotide-binding</keyword>
<dbReference type="SUPFAM" id="SSF52540">
    <property type="entry name" value="P-loop containing nucleoside triphosphate hydrolases"/>
    <property type="match status" value="1"/>
</dbReference>
<dbReference type="Pfam" id="PF00271">
    <property type="entry name" value="Helicase_C"/>
    <property type="match status" value="1"/>
</dbReference>
<dbReference type="STRING" id="546874.SAMN04488544_1006"/>
<dbReference type="Gene3D" id="1.10.3380.30">
    <property type="match status" value="1"/>
</dbReference>
<keyword evidence="3 8" id="KW-0347">Helicase</keyword>
<dbReference type="InterPro" id="IPR012961">
    <property type="entry name" value="Ski2/MTR4_C"/>
</dbReference>
<dbReference type="EMBL" id="LT629799">
    <property type="protein sequence ID" value="SDU85494.1"/>
    <property type="molecule type" value="Genomic_DNA"/>
</dbReference>
<dbReference type="Pfam" id="PF26090">
    <property type="entry name" value="SH3_HelY"/>
    <property type="match status" value="1"/>
</dbReference>
<dbReference type="PANTHER" id="PTHR12131:SF1">
    <property type="entry name" value="ATP-DEPENDENT RNA HELICASE SUPV3L1, MITOCHONDRIAL-RELATED"/>
    <property type="match status" value="1"/>
</dbReference>
<evidence type="ECO:0000256" key="5">
    <source>
        <dbReference type="SAM" id="MobiDB-lite"/>
    </source>
</evidence>